<accession>A0ABD1PQR6</accession>
<name>A0ABD1PQR6_9LAMI</name>
<evidence type="ECO:0000313" key="2">
    <source>
        <dbReference type="Proteomes" id="UP001604336"/>
    </source>
</evidence>
<sequence length="136" mass="15981">MAANCNILKIKKVHDAIDDHHKELLHQSCLQKLFQVRCMQFSSYILLQMVNSVNTDKVWFWLGNEKMARFSLSEFAIIIRLLNKYFEGRSMVIPPKVEIALEQCIVMEDKYKLGLVLIVKTVWRCKPDKISIDTFF</sequence>
<reference evidence="2" key="1">
    <citation type="submission" date="2024-07" db="EMBL/GenBank/DDBJ databases">
        <title>Two chromosome-level genome assemblies of Korean endemic species Abeliophyllum distichum and Forsythia ovata (Oleaceae).</title>
        <authorList>
            <person name="Jang H."/>
        </authorList>
    </citation>
    <scope>NUCLEOTIDE SEQUENCE [LARGE SCALE GENOMIC DNA]</scope>
</reference>
<comment type="caution">
    <text evidence="1">The sequence shown here is derived from an EMBL/GenBank/DDBJ whole genome shotgun (WGS) entry which is preliminary data.</text>
</comment>
<protein>
    <submittedName>
        <fullName evidence="1">Uncharacterized protein</fullName>
    </submittedName>
</protein>
<dbReference type="AlphaFoldDB" id="A0ABD1PQR6"/>
<evidence type="ECO:0000313" key="1">
    <source>
        <dbReference type="EMBL" id="KAL2466265.1"/>
    </source>
</evidence>
<proteinExistence type="predicted"/>
<dbReference type="EMBL" id="JBFOLK010000013">
    <property type="protein sequence ID" value="KAL2466265.1"/>
    <property type="molecule type" value="Genomic_DNA"/>
</dbReference>
<dbReference type="Proteomes" id="UP001604336">
    <property type="component" value="Unassembled WGS sequence"/>
</dbReference>
<keyword evidence="2" id="KW-1185">Reference proteome</keyword>
<organism evidence="1 2">
    <name type="scientific">Abeliophyllum distichum</name>
    <dbReference type="NCBI Taxonomy" id="126358"/>
    <lineage>
        <taxon>Eukaryota</taxon>
        <taxon>Viridiplantae</taxon>
        <taxon>Streptophyta</taxon>
        <taxon>Embryophyta</taxon>
        <taxon>Tracheophyta</taxon>
        <taxon>Spermatophyta</taxon>
        <taxon>Magnoliopsida</taxon>
        <taxon>eudicotyledons</taxon>
        <taxon>Gunneridae</taxon>
        <taxon>Pentapetalae</taxon>
        <taxon>asterids</taxon>
        <taxon>lamiids</taxon>
        <taxon>Lamiales</taxon>
        <taxon>Oleaceae</taxon>
        <taxon>Forsythieae</taxon>
        <taxon>Abeliophyllum</taxon>
    </lineage>
</organism>
<gene>
    <name evidence="1" type="ORF">Adt_42116</name>
</gene>